<organism evidence="2 3">
    <name type="scientific">Burkholderia contaminans</name>
    <dbReference type="NCBI Taxonomy" id="488447"/>
    <lineage>
        <taxon>Bacteria</taxon>
        <taxon>Pseudomonadati</taxon>
        <taxon>Pseudomonadota</taxon>
        <taxon>Betaproteobacteria</taxon>
        <taxon>Burkholderiales</taxon>
        <taxon>Burkholderiaceae</taxon>
        <taxon>Burkholderia</taxon>
        <taxon>Burkholderia cepacia complex</taxon>
    </lineage>
</organism>
<protein>
    <submittedName>
        <fullName evidence="2">Uncharacterized protein</fullName>
    </submittedName>
</protein>
<geneLocation type="plasmid" evidence="2 3">
    <name>unnamed1</name>
</geneLocation>
<dbReference type="Proteomes" id="UP001220209">
    <property type="component" value="Plasmid unnamed1"/>
</dbReference>
<sequence length="62" mass="7090">MNRQDSDQYLQSTFDVGSEESADGAVGARERWLDRAARNELVDRIRELEAREKARDEVLAPP</sequence>
<dbReference type="EMBL" id="CP090643">
    <property type="protein sequence ID" value="WFN23364.1"/>
    <property type="molecule type" value="Genomic_DNA"/>
</dbReference>
<proteinExistence type="predicted"/>
<feature type="region of interest" description="Disordered" evidence="1">
    <location>
        <begin position="1"/>
        <end position="26"/>
    </location>
</feature>
<gene>
    <name evidence="2" type="ORF">LXE91_40240</name>
</gene>
<dbReference type="RefSeq" id="WP_278068190.1">
    <property type="nucleotide sequence ID" value="NZ_CP090643.1"/>
</dbReference>
<dbReference type="AlphaFoldDB" id="A0ABD7YE38"/>
<name>A0ABD7YE38_9BURK</name>
<evidence type="ECO:0000313" key="3">
    <source>
        <dbReference type="Proteomes" id="UP001220209"/>
    </source>
</evidence>
<evidence type="ECO:0000256" key="1">
    <source>
        <dbReference type="SAM" id="MobiDB-lite"/>
    </source>
</evidence>
<evidence type="ECO:0000313" key="2">
    <source>
        <dbReference type="EMBL" id="WFN23364.1"/>
    </source>
</evidence>
<accession>A0ABD7YE38</accession>
<keyword evidence="2" id="KW-0614">Plasmid</keyword>
<reference evidence="2 3" key="1">
    <citation type="submission" date="2021-12" db="EMBL/GenBank/DDBJ databases">
        <title>Genomic and phenotypic characterization of three Burkholderia contaminans isolates recovered from different sources.</title>
        <authorList>
            <person name="Lopez De Volder A."/>
            <person name="Fan Y."/>
            <person name="Nunvar J."/>
            <person name="Herrera T."/>
            <person name="Timp W."/>
            <person name="Degrossi J."/>
        </authorList>
    </citation>
    <scope>NUCLEOTIDE SEQUENCE [LARGE SCALE GENOMIC DNA]</scope>
    <source>
        <strain evidence="2 3">LMG 23361</strain>
        <plasmid evidence="2 3">unnamed1</plasmid>
    </source>
</reference>